<feature type="non-terminal residue" evidence="1">
    <location>
        <position position="84"/>
    </location>
</feature>
<reference evidence="1" key="1">
    <citation type="submission" date="2023-10" db="EMBL/GenBank/DDBJ databases">
        <title>Genome assembly of Pristionchus species.</title>
        <authorList>
            <person name="Yoshida K."/>
            <person name="Sommer R.J."/>
        </authorList>
    </citation>
    <scope>NUCLEOTIDE SEQUENCE</scope>
    <source>
        <strain evidence="1">RS0144</strain>
    </source>
</reference>
<evidence type="ECO:0000313" key="1">
    <source>
        <dbReference type="EMBL" id="GMT05197.1"/>
    </source>
</evidence>
<feature type="non-terminal residue" evidence="1">
    <location>
        <position position="1"/>
    </location>
</feature>
<protein>
    <submittedName>
        <fullName evidence="1">Uncharacterized protein</fullName>
    </submittedName>
</protein>
<sequence>IFDDPDSTYGQVFGVAHALNEIMTHQERHECYGRYVDILNACHPSATVTLSPEAKAEAGKLYQLLVKLESSFHRSHNDHLGGKL</sequence>
<dbReference type="EMBL" id="BTSX01000006">
    <property type="protein sequence ID" value="GMT05197.1"/>
    <property type="molecule type" value="Genomic_DNA"/>
</dbReference>
<accession>A0AAV5UE91</accession>
<proteinExistence type="predicted"/>
<dbReference type="Proteomes" id="UP001432027">
    <property type="component" value="Unassembled WGS sequence"/>
</dbReference>
<evidence type="ECO:0000313" key="2">
    <source>
        <dbReference type="Proteomes" id="UP001432027"/>
    </source>
</evidence>
<gene>
    <name evidence="1" type="ORF">PENTCL1PPCAC_27371</name>
</gene>
<dbReference type="AlphaFoldDB" id="A0AAV5UE91"/>
<organism evidence="1 2">
    <name type="scientific">Pristionchus entomophagus</name>
    <dbReference type="NCBI Taxonomy" id="358040"/>
    <lineage>
        <taxon>Eukaryota</taxon>
        <taxon>Metazoa</taxon>
        <taxon>Ecdysozoa</taxon>
        <taxon>Nematoda</taxon>
        <taxon>Chromadorea</taxon>
        <taxon>Rhabditida</taxon>
        <taxon>Rhabditina</taxon>
        <taxon>Diplogasteromorpha</taxon>
        <taxon>Diplogasteroidea</taxon>
        <taxon>Neodiplogasteridae</taxon>
        <taxon>Pristionchus</taxon>
    </lineage>
</organism>
<comment type="caution">
    <text evidence="1">The sequence shown here is derived from an EMBL/GenBank/DDBJ whole genome shotgun (WGS) entry which is preliminary data.</text>
</comment>
<keyword evidence="2" id="KW-1185">Reference proteome</keyword>
<name>A0AAV5UE91_9BILA</name>